<feature type="signal peptide" evidence="2">
    <location>
        <begin position="1"/>
        <end position="20"/>
    </location>
</feature>
<keyword evidence="1" id="KW-0472">Membrane</keyword>
<feature type="chain" id="PRO_5015089943" evidence="2">
    <location>
        <begin position="21"/>
        <end position="177"/>
    </location>
</feature>
<keyword evidence="5" id="KW-1185">Reference proteome</keyword>
<evidence type="ECO:0000313" key="5">
    <source>
        <dbReference type="Proteomes" id="UP000008281"/>
    </source>
</evidence>
<dbReference type="OrthoDB" id="10313011at2759"/>
<accession>E3MT75</accession>
<dbReference type="CTD" id="9815330"/>
<dbReference type="KEGG" id="crq:GCK72_000017"/>
<proteinExistence type="predicted"/>
<dbReference type="Proteomes" id="UP000008281">
    <property type="component" value="Unassembled WGS sequence"/>
</dbReference>
<dbReference type="STRING" id="31234.E3MT75"/>
<dbReference type="HOGENOM" id="CLU_1519261_0_0_1"/>
<dbReference type="AlphaFoldDB" id="E3MT75"/>
<dbReference type="RefSeq" id="XP_003100654.1">
    <property type="nucleotide sequence ID" value="XM_003100606.1"/>
</dbReference>
<dbReference type="EMBL" id="DS268475">
    <property type="protein sequence ID" value="EFP08625.1"/>
    <property type="molecule type" value="Genomic_DNA"/>
</dbReference>
<dbReference type="Proteomes" id="UP000483820">
    <property type="component" value="Chromosome I"/>
</dbReference>
<keyword evidence="2" id="KW-0732">Signal</keyword>
<keyword evidence="1" id="KW-1133">Transmembrane helix</keyword>
<evidence type="ECO:0000313" key="4">
    <source>
        <dbReference type="EMBL" id="KAF1768205.1"/>
    </source>
</evidence>
<evidence type="ECO:0000256" key="1">
    <source>
        <dbReference type="SAM" id="Phobius"/>
    </source>
</evidence>
<dbReference type="GeneID" id="9815330"/>
<dbReference type="FunCoup" id="E3MT75">
    <property type="interactions" value="478"/>
</dbReference>
<feature type="transmembrane region" description="Helical" evidence="1">
    <location>
        <begin position="97"/>
        <end position="119"/>
    </location>
</feature>
<keyword evidence="1" id="KW-0812">Transmembrane</keyword>
<evidence type="ECO:0000313" key="3">
    <source>
        <dbReference type="EMBL" id="EFP08625.1"/>
    </source>
</evidence>
<protein>
    <submittedName>
        <fullName evidence="3">Uncharacterized protein</fullName>
    </submittedName>
</protein>
<organism evidence="5">
    <name type="scientific">Caenorhabditis remanei</name>
    <name type="common">Caenorhabditis vulgaris</name>
    <dbReference type="NCBI Taxonomy" id="31234"/>
    <lineage>
        <taxon>Eukaryota</taxon>
        <taxon>Metazoa</taxon>
        <taxon>Ecdysozoa</taxon>
        <taxon>Nematoda</taxon>
        <taxon>Chromadorea</taxon>
        <taxon>Rhabditida</taxon>
        <taxon>Rhabditina</taxon>
        <taxon>Rhabditomorpha</taxon>
        <taxon>Rhabditoidea</taxon>
        <taxon>Rhabditidae</taxon>
        <taxon>Peloderinae</taxon>
        <taxon>Caenorhabditis</taxon>
    </lineage>
</organism>
<reference evidence="3" key="1">
    <citation type="submission" date="2007-07" db="EMBL/GenBank/DDBJ databases">
        <title>PCAP assembly of the Caenorhabditis remanei genome.</title>
        <authorList>
            <consortium name="The Caenorhabditis remanei Sequencing Consortium"/>
            <person name="Wilson R.K."/>
        </authorList>
    </citation>
    <scope>NUCLEOTIDE SEQUENCE [LARGE SCALE GENOMIC DNA]</scope>
    <source>
        <strain evidence="3">PB4641</strain>
    </source>
</reference>
<evidence type="ECO:0000313" key="6">
    <source>
        <dbReference type="Proteomes" id="UP000483820"/>
    </source>
</evidence>
<evidence type="ECO:0000256" key="2">
    <source>
        <dbReference type="SAM" id="SignalP"/>
    </source>
</evidence>
<dbReference type="OMA" id="AMCKSEA"/>
<name>E3MT75_CAERE</name>
<dbReference type="EMBL" id="WUAV01000001">
    <property type="protein sequence ID" value="KAF1768205.1"/>
    <property type="molecule type" value="Genomic_DNA"/>
</dbReference>
<sequence>MNLLSFLLFIAIFQFSTVNTRRSKKHWPQDFNVTSLDTWQTMKKYFATVPKNEEEDHINVPIQYRVIGVRYSNGTTDIDRSHYLRPILAFIVKPKGYIFNLAKCYVVLIVMLLIVLVAYTSHGMFRSSVTVHVKDLHDENNPPRECPVALTLNLRTKREGKTPTDVHKEKLVLAAIQ</sequence>
<gene>
    <name evidence="3" type="ORF">CRE_20412</name>
    <name evidence="4" type="ORF">GCK72_000017</name>
</gene>
<dbReference type="eggNOG" id="KOG1851">
    <property type="taxonomic scope" value="Eukaryota"/>
</dbReference>
<reference evidence="4 6" key="2">
    <citation type="submission" date="2019-12" db="EMBL/GenBank/DDBJ databases">
        <title>Chromosome-level assembly of the Caenorhabditis remanei genome.</title>
        <authorList>
            <person name="Teterina A.A."/>
            <person name="Willis J.H."/>
            <person name="Phillips P.C."/>
        </authorList>
    </citation>
    <scope>NUCLEOTIDE SEQUENCE [LARGE SCALE GENOMIC DNA]</scope>
    <source>
        <strain evidence="4 6">PX506</strain>
        <tissue evidence="4">Whole organism</tissue>
    </source>
</reference>